<feature type="transmembrane region" description="Helical" evidence="13">
    <location>
        <begin position="144"/>
        <end position="164"/>
    </location>
</feature>
<protein>
    <submittedName>
        <fullName evidence="15">Cytochrome b</fullName>
    </submittedName>
</protein>
<evidence type="ECO:0000256" key="5">
    <source>
        <dbReference type="ARBA" id="ARBA00022617"/>
    </source>
</evidence>
<evidence type="ECO:0000256" key="12">
    <source>
        <dbReference type="ARBA" id="ARBA00037975"/>
    </source>
</evidence>
<dbReference type="Proteomes" id="UP000315252">
    <property type="component" value="Unassembled WGS sequence"/>
</dbReference>
<evidence type="ECO:0000256" key="11">
    <source>
        <dbReference type="ARBA" id="ARBA00023136"/>
    </source>
</evidence>
<feature type="domain" description="Cytochrome b561 bacterial/Ni-hydrogenase" evidence="14">
    <location>
        <begin position="10"/>
        <end position="179"/>
    </location>
</feature>
<dbReference type="Pfam" id="PF01292">
    <property type="entry name" value="Ni_hydr_CYTB"/>
    <property type="match status" value="1"/>
</dbReference>
<accession>A0A545U1S0</accession>
<gene>
    <name evidence="15" type="ORF">FKG95_02115</name>
</gene>
<feature type="transmembrane region" description="Helical" evidence="13">
    <location>
        <begin position="53"/>
        <end position="72"/>
    </location>
</feature>
<feature type="transmembrane region" description="Helical" evidence="13">
    <location>
        <begin position="92"/>
        <end position="111"/>
    </location>
</feature>
<evidence type="ECO:0000256" key="1">
    <source>
        <dbReference type="ARBA" id="ARBA00001970"/>
    </source>
</evidence>
<dbReference type="GO" id="GO:0009055">
    <property type="term" value="F:electron transfer activity"/>
    <property type="evidence" value="ECO:0007669"/>
    <property type="project" value="InterPro"/>
</dbReference>
<keyword evidence="9 13" id="KW-1133">Transmembrane helix</keyword>
<keyword evidence="16" id="KW-1185">Reference proteome</keyword>
<evidence type="ECO:0000256" key="2">
    <source>
        <dbReference type="ARBA" id="ARBA00004651"/>
    </source>
</evidence>
<evidence type="ECO:0000259" key="14">
    <source>
        <dbReference type="Pfam" id="PF01292"/>
    </source>
</evidence>
<evidence type="ECO:0000256" key="8">
    <source>
        <dbReference type="ARBA" id="ARBA00022982"/>
    </source>
</evidence>
<evidence type="ECO:0000256" key="10">
    <source>
        <dbReference type="ARBA" id="ARBA00023004"/>
    </source>
</evidence>
<evidence type="ECO:0000256" key="9">
    <source>
        <dbReference type="ARBA" id="ARBA00022989"/>
    </source>
</evidence>
<keyword evidence="11 13" id="KW-0472">Membrane</keyword>
<evidence type="ECO:0000256" key="7">
    <source>
        <dbReference type="ARBA" id="ARBA00022723"/>
    </source>
</evidence>
<evidence type="ECO:0000256" key="3">
    <source>
        <dbReference type="ARBA" id="ARBA00022448"/>
    </source>
</evidence>
<comment type="cofactor">
    <cofactor evidence="1">
        <name>heme b</name>
        <dbReference type="ChEBI" id="CHEBI:60344"/>
    </cofactor>
</comment>
<keyword evidence="6 13" id="KW-0812">Transmembrane</keyword>
<evidence type="ECO:0000256" key="4">
    <source>
        <dbReference type="ARBA" id="ARBA00022475"/>
    </source>
</evidence>
<comment type="subcellular location">
    <subcellularLocation>
        <location evidence="2">Cell membrane</location>
        <topology evidence="2">Multi-pass membrane protein</topology>
    </subcellularLocation>
</comment>
<dbReference type="PANTHER" id="PTHR30529">
    <property type="entry name" value="CYTOCHROME B561"/>
    <property type="match status" value="1"/>
</dbReference>
<keyword evidence="5" id="KW-0349">Heme</keyword>
<dbReference type="EMBL" id="VHSH01000001">
    <property type="protein sequence ID" value="TQV83415.1"/>
    <property type="molecule type" value="Genomic_DNA"/>
</dbReference>
<dbReference type="GO" id="GO:0005886">
    <property type="term" value="C:plasma membrane"/>
    <property type="evidence" value="ECO:0007669"/>
    <property type="project" value="UniProtKB-SubCell"/>
</dbReference>
<dbReference type="Gene3D" id="1.20.950.20">
    <property type="entry name" value="Transmembrane di-heme cytochromes, Chain C"/>
    <property type="match status" value="1"/>
</dbReference>
<comment type="similarity">
    <text evidence="12">Belongs to the cytochrome b561 family.</text>
</comment>
<dbReference type="RefSeq" id="WP_142894652.1">
    <property type="nucleotide sequence ID" value="NZ_ML660052.1"/>
</dbReference>
<dbReference type="SUPFAM" id="SSF81342">
    <property type="entry name" value="Transmembrane di-heme cytochromes"/>
    <property type="match status" value="1"/>
</dbReference>
<dbReference type="AlphaFoldDB" id="A0A545U1S0"/>
<proteinExistence type="inferred from homology"/>
<keyword evidence="3" id="KW-0813">Transport</keyword>
<dbReference type="InterPro" id="IPR016174">
    <property type="entry name" value="Di-haem_cyt_TM"/>
</dbReference>
<dbReference type="PANTHER" id="PTHR30529:SF1">
    <property type="entry name" value="CYTOCHROME B561 HOMOLOG 2"/>
    <property type="match status" value="1"/>
</dbReference>
<feature type="transmembrane region" description="Helical" evidence="13">
    <location>
        <begin position="16"/>
        <end position="41"/>
    </location>
</feature>
<reference evidence="15 16" key="1">
    <citation type="submission" date="2019-06" db="EMBL/GenBank/DDBJ databases">
        <title>Whole genome sequence for Rhodospirillaceae sp. R148.</title>
        <authorList>
            <person name="Wang G."/>
        </authorList>
    </citation>
    <scope>NUCLEOTIDE SEQUENCE [LARGE SCALE GENOMIC DNA]</scope>
    <source>
        <strain evidence="15 16">R148</strain>
    </source>
</reference>
<evidence type="ECO:0000313" key="15">
    <source>
        <dbReference type="EMBL" id="TQV83415.1"/>
    </source>
</evidence>
<keyword evidence="8" id="KW-0249">Electron transport</keyword>
<dbReference type="GO" id="GO:0022904">
    <property type="term" value="P:respiratory electron transport chain"/>
    <property type="evidence" value="ECO:0007669"/>
    <property type="project" value="InterPro"/>
</dbReference>
<evidence type="ECO:0000313" key="16">
    <source>
        <dbReference type="Proteomes" id="UP000315252"/>
    </source>
</evidence>
<organism evidence="15 16">
    <name type="scientific">Denitrobaculum tricleocarpae</name>
    <dbReference type="NCBI Taxonomy" id="2591009"/>
    <lineage>
        <taxon>Bacteria</taxon>
        <taxon>Pseudomonadati</taxon>
        <taxon>Pseudomonadota</taxon>
        <taxon>Alphaproteobacteria</taxon>
        <taxon>Rhodospirillales</taxon>
        <taxon>Rhodospirillaceae</taxon>
        <taxon>Denitrobaculum</taxon>
    </lineage>
</organism>
<dbReference type="InterPro" id="IPR011577">
    <property type="entry name" value="Cyt_b561_bac/Ni-Hgenase"/>
</dbReference>
<dbReference type="GO" id="GO:0046872">
    <property type="term" value="F:metal ion binding"/>
    <property type="evidence" value="ECO:0007669"/>
    <property type="project" value="UniProtKB-KW"/>
</dbReference>
<comment type="caution">
    <text evidence="15">The sequence shown here is derived from an EMBL/GenBank/DDBJ whole genome shotgun (WGS) entry which is preliminary data.</text>
</comment>
<keyword evidence="7" id="KW-0479">Metal-binding</keyword>
<keyword evidence="4" id="KW-1003">Cell membrane</keyword>
<sequence>MALRNTATGYGLVSKLLHWLIAGCILGLTGLGWWMVGLSYYDSWYNRGLELHRAIGMIALLLASLFLVWKLISRSPGLQSELAPWEKLGARAAHGILLLAMFAIPVTGYAISTSAGSGFTFFGLFEVPALLSISDAARDLAIELHYYIAYGLLGVVAVHAGAAIKHQFIDKHGTLRRMLF</sequence>
<keyword evidence="10" id="KW-0408">Iron</keyword>
<dbReference type="OrthoDB" id="1247465at2"/>
<evidence type="ECO:0000256" key="13">
    <source>
        <dbReference type="SAM" id="Phobius"/>
    </source>
</evidence>
<dbReference type="InterPro" id="IPR052168">
    <property type="entry name" value="Cytochrome_b561_oxidase"/>
</dbReference>
<dbReference type="GO" id="GO:0020037">
    <property type="term" value="F:heme binding"/>
    <property type="evidence" value="ECO:0007669"/>
    <property type="project" value="TreeGrafter"/>
</dbReference>
<name>A0A545U1S0_9PROT</name>
<evidence type="ECO:0000256" key="6">
    <source>
        <dbReference type="ARBA" id="ARBA00022692"/>
    </source>
</evidence>